<feature type="transmembrane region" description="Helical" evidence="1">
    <location>
        <begin position="7"/>
        <end position="26"/>
    </location>
</feature>
<dbReference type="EMBL" id="CM004387">
    <property type="protein sequence ID" value="OAY59407.1"/>
    <property type="molecule type" value="Genomic_DNA"/>
</dbReference>
<keyword evidence="1" id="KW-0472">Membrane</keyword>
<keyword evidence="1" id="KW-0812">Transmembrane</keyword>
<evidence type="ECO:0000313" key="2">
    <source>
        <dbReference type="EMBL" id="OAY59407.1"/>
    </source>
</evidence>
<proteinExistence type="predicted"/>
<accession>A0A2C9WHP4</accession>
<sequence length="49" mass="5711">MRQTVHLGHFVIGLTTSVYLPLPQIFCPLNERILFILLLLLVIYVLEFL</sequence>
<reference evidence="2" key="1">
    <citation type="submission" date="2016-02" db="EMBL/GenBank/DDBJ databases">
        <title>WGS assembly of Manihot esculenta.</title>
        <authorList>
            <person name="Bredeson J.V."/>
            <person name="Prochnik S.E."/>
            <person name="Lyons J.B."/>
            <person name="Schmutz J."/>
            <person name="Grimwood J."/>
            <person name="Vrebalov J."/>
            <person name="Bart R.S."/>
            <person name="Amuge T."/>
            <person name="Ferguson M.E."/>
            <person name="Green R."/>
            <person name="Putnam N."/>
            <person name="Stites J."/>
            <person name="Rounsley S."/>
            <person name="Rokhsar D.S."/>
        </authorList>
    </citation>
    <scope>NUCLEOTIDE SEQUENCE [LARGE SCALE GENOMIC DNA]</scope>
    <source>
        <tissue evidence="2">Leaf</tissue>
    </source>
</reference>
<keyword evidence="1" id="KW-1133">Transmembrane helix</keyword>
<feature type="transmembrane region" description="Helical" evidence="1">
    <location>
        <begin position="32"/>
        <end position="48"/>
    </location>
</feature>
<dbReference type="AlphaFoldDB" id="A0A2C9WHP4"/>
<protein>
    <submittedName>
        <fullName evidence="2">Uncharacterized protein</fullName>
    </submittedName>
</protein>
<evidence type="ECO:0000256" key="1">
    <source>
        <dbReference type="SAM" id="Phobius"/>
    </source>
</evidence>
<organism evidence="2">
    <name type="scientific">Manihot esculenta</name>
    <name type="common">Cassava</name>
    <name type="synonym">Jatropha manihot</name>
    <dbReference type="NCBI Taxonomy" id="3983"/>
    <lineage>
        <taxon>Eukaryota</taxon>
        <taxon>Viridiplantae</taxon>
        <taxon>Streptophyta</taxon>
        <taxon>Embryophyta</taxon>
        <taxon>Tracheophyta</taxon>
        <taxon>Spermatophyta</taxon>
        <taxon>Magnoliopsida</taxon>
        <taxon>eudicotyledons</taxon>
        <taxon>Gunneridae</taxon>
        <taxon>Pentapetalae</taxon>
        <taxon>rosids</taxon>
        <taxon>fabids</taxon>
        <taxon>Malpighiales</taxon>
        <taxon>Euphorbiaceae</taxon>
        <taxon>Crotonoideae</taxon>
        <taxon>Manihoteae</taxon>
        <taxon>Manihot</taxon>
    </lineage>
</organism>
<name>A0A2C9WHP4_MANES</name>
<gene>
    <name evidence="2" type="ORF">MANES_01G030300</name>
</gene>